<proteinExistence type="predicted"/>
<reference evidence="11" key="1">
    <citation type="journal article" date="2011" name="Environ. Microbiol.">
        <title>Time-series analyses of Monterey Bay coastal microbial picoplankton using a 'genome proxy' microarray.</title>
        <authorList>
            <person name="Rich V.I."/>
            <person name="Pham V.D."/>
            <person name="Eppley J."/>
            <person name="Shi Y."/>
            <person name="DeLong E.F."/>
        </authorList>
    </citation>
    <scope>NUCLEOTIDE SEQUENCE</scope>
</reference>
<dbReference type="CDD" id="cd00075">
    <property type="entry name" value="HATPase"/>
    <property type="match status" value="1"/>
</dbReference>
<keyword evidence="9" id="KW-0472">Membrane</keyword>
<dbReference type="CDD" id="cd00082">
    <property type="entry name" value="HisKA"/>
    <property type="match status" value="1"/>
</dbReference>
<dbReference type="EMBL" id="GU474899">
    <property type="protein sequence ID" value="ADI18748.1"/>
    <property type="molecule type" value="Genomic_DNA"/>
</dbReference>
<evidence type="ECO:0000256" key="4">
    <source>
        <dbReference type="ARBA" id="ARBA00022679"/>
    </source>
</evidence>
<comment type="catalytic activity">
    <reaction evidence="1">
        <text>ATP + protein L-histidine = ADP + protein N-phospho-L-histidine.</text>
        <dbReference type="EC" id="2.7.13.3"/>
    </reaction>
</comment>
<feature type="transmembrane region" description="Helical" evidence="9">
    <location>
        <begin position="173"/>
        <end position="192"/>
    </location>
</feature>
<evidence type="ECO:0000313" key="11">
    <source>
        <dbReference type="EMBL" id="ADI18748.1"/>
    </source>
</evidence>
<dbReference type="InterPro" id="IPR003594">
    <property type="entry name" value="HATPase_dom"/>
</dbReference>
<dbReference type="InterPro" id="IPR003661">
    <property type="entry name" value="HisK_dim/P_dom"/>
</dbReference>
<evidence type="ECO:0000256" key="7">
    <source>
        <dbReference type="ARBA" id="ARBA00022840"/>
    </source>
</evidence>
<dbReference type="PANTHER" id="PTHR43065:SF52">
    <property type="entry name" value="SENSOR PROTEIN KINASE PILS"/>
    <property type="match status" value="1"/>
</dbReference>
<keyword evidence="5" id="KW-0547">Nucleotide-binding</keyword>
<evidence type="ECO:0000256" key="3">
    <source>
        <dbReference type="ARBA" id="ARBA00022553"/>
    </source>
</evidence>
<dbReference type="EC" id="2.7.13.3" evidence="2"/>
<dbReference type="PROSITE" id="PS50109">
    <property type="entry name" value="HIS_KIN"/>
    <property type="match status" value="1"/>
</dbReference>
<evidence type="ECO:0000256" key="6">
    <source>
        <dbReference type="ARBA" id="ARBA00022777"/>
    </source>
</evidence>
<accession>E0XWF7</accession>
<dbReference type="Gene3D" id="3.30.450.20">
    <property type="entry name" value="PAS domain"/>
    <property type="match status" value="1"/>
</dbReference>
<dbReference type="Pfam" id="PF02518">
    <property type="entry name" value="HATPase_c"/>
    <property type="match status" value="1"/>
</dbReference>
<dbReference type="InterPro" id="IPR036890">
    <property type="entry name" value="HATPase_C_sf"/>
</dbReference>
<dbReference type="InterPro" id="IPR004358">
    <property type="entry name" value="Sig_transdc_His_kin-like_C"/>
</dbReference>
<dbReference type="InterPro" id="IPR005467">
    <property type="entry name" value="His_kinase_dom"/>
</dbReference>
<organism evidence="11">
    <name type="scientific">uncultured gamma proteobacterium HF4000_36I10</name>
    <dbReference type="NCBI Taxonomy" id="710989"/>
    <lineage>
        <taxon>Bacteria</taxon>
        <taxon>Pseudomonadati</taxon>
        <taxon>Pseudomonadota</taxon>
        <taxon>Gammaproteobacteria</taxon>
        <taxon>environmental samples</taxon>
    </lineage>
</organism>
<keyword evidence="3" id="KW-0597">Phosphoprotein</keyword>
<protein>
    <recommendedName>
        <fullName evidence="2">histidine kinase</fullName>
        <ecNumber evidence="2">2.7.13.3</ecNumber>
    </recommendedName>
</protein>
<dbReference type="InterPro" id="IPR035965">
    <property type="entry name" value="PAS-like_dom_sf"/>
</dbReference>
<keyword evidence="9" id="KW-1133">Transmembrane helix</keyword>
<feature type="transmembrane region" description="Helical" evidence="9">
    <location>
        <begin position="250"/>
        <end position="267"/>
    </location>
</feature>
<feature type="domain" description="Histidine kinase" evidence="10">
    <location>
        <begin position="438"/>
        <end position="649"/>
    </location>
</feature>
<feature type="transmembrane region" description="Helical" evidence="9">
    <location>
        <begin position="204"/>
        <end position="221"/>
    </location>
</feature>
<dbReference type="Pfam" id="PF00512">
    <property type="entry name" value="HisKA"/>
    <property type="match status" value="1"/>
</dbReference>
<dbReference type="InterPro" id="IPR000014">
    <property type="entry name" value="PAS"/>
</dbReference>
<dbReference type="Pfam" id="PF00989">
    <property type="entry name" value="PAS"/>
    <property type="match status" value="1"/>
</dbReference>
<keyword evidence="6 11" id="KW-0418">Kinase</keyword>
<dbReference type="GO" id="GO:0000155">
    <property type="term" value="F:phosphorelay sensor kinase activity"/>
    <property type="evidence" value="ECO:0007669"/>
    <property type="project" value="InterPro"/>
</dbReference>
<evidence type="ECO:0000256" key="9">
    <source>
        <dbReference type="SAM" id="Phobius"/>
    </source>
</evidence>
<evidence type="ECO:0000259" key="10">
    <source>
        <dbReference type="PROSITE" id="PS50109"/>
    </source>
</evidence>
<feature type="transmembrane region" description="Helical" evidence="9">
    <location>
        <begin position="137"/>
        <end position="161"/>
    </location>
</feature>
<evidence type="ECO:0000256" key="2">
    <source>
        <dbReference type="ARBA" id="ARBA00012438"/>
    </source>
</evidence>
<dbReference type="InterPro" id="IPR013767">
    <property type="entry name" value="PAS_fold"/>
</dbReference>
<dbReference type="SUPFAM" id="SSF55874">
    <property type="entry name" value="ATPase domain of HSP90 chaperone/DNA topoisomerase II/histidine kinase"/>
    <property type="match status" value="1"/>
</dbReference>
<dbReference type="SUPFAM" id="SSF55785">
    <property type="entry name" value="PYP-like sensor domain (PAS domain)"/>
    <property type="match status" value="1"/>
</dbReference>
<feature type="transmembrane region" description="Helical" evidence="9">
    <location>
        <begin position="279"/>
        <end position="299"/>
    </location>
</feature>
<dbReference type="SMART" id="SM00091">
    <property type="entry name" value="PAS"/>
    <property type="match status" value="1"/>
</dbReference>
<keyword evidence="9" id="KW-0812">Transmembrane</keyword>
<dbReference type="PRINTS" id="PR00344">
    <property type="entry name" value="BCTRLSENSOR"/>
</dbReference>
<dbReference type="GO" id="GO:0006355">
    <property type="term" value="P:regulation of DNA-templated transcription"/>
    <property type="evidence" value="ECO:0007669"/>
    <property type="project" value="InterPro"/>
</dbReference>
<dbReference type="GO" id="GO:0005524">
    <property type="term" value="F:ATP binding"/>
    <property type="evidence" value="ECO:0007669"/>
    <property type="project" value="UniProtKB-KW"/>
</dbReference>
<keyword evidence="4" id="KW-0808">Transferase</keyword>
<dbReference type="AlphaFoldDB" id="E0XWF7"/>
<evidence type="ECO:0000256" key="8">
    <source>
        <dbReference type="ARBA" id="ARBA00023012"/>
    </source>
</evidence>
<dbReference type="PANTHER" id="PTHR43065">
    <property type="entry name" value="SENSOR HISTIDINE KINASE"/>
    <property type="match status" value="1"/>
</dbReference>
<dbReference type="Gene3D" id="3.30.565.10">
    <property type="entry name" value="Histidine kinase-like ATPase, C-terminal domain"/>
    <property type="match status" value="1"/>
</dbReference>
<evidence type="ECO:0000256" key="1">
    <source>
        <dbReference type="ARBA" id="ARBA00000085"/>
    </source>
</evidence>
<dbReference type="Gene3D" id="1.10.287.130">
    <property type="match status" value="1"/>
</dbReference>
<dbReference type="SUPFAM" id="SSF47384">
    <property type="entry name" value="Homodimeric domain of signal transducing histidine kinase"/>
    <property type="match status" value="1"/>
</dbReference>
<evidence type="ECO:0000256" key="5">
    <source>
        <dbReference type="ARBA" id="ARBA00022741"/>
    </source>
</evidence>
<dbReference type="SMART" id="SM00387">
    <property type="entry name" value="HATPase_c"/>
    <property type="match status" value="1"/>
</dbReference>
<dbReference type="InterPro" id="IPR036097">
    <property type="entry name" value="HisK_dim/P_sf"/>
</dbReference>
<dbReference type="SMART" id="SM00388">
    <property type="entry name" value="HisKA"/>
    <property type="match status" value="1"/>
</dbReference>
<keyword evidence="8" id="KW-0902">Two-component regulatory system</keyword>
<keyword evidence="7" id="KW-0067">ATP-binding</keyword>
<dbReference type="Pfam" id="PF25323">
    <property type="entry name" value="6TM_PilS"/>
    <property type="match status" value="1"/>
</dbReference>
<name>E0XWF7_9GAMM</name>
<sequence length="655" mass="72712">MQGQADQQGDISAFCGELSQSFVNTNSQAGTQQQVFRRVTGQRQFREHRQLGTLRGGFARGLLNFLGIADDIANHRIDLRHGYGYISAHVCSALPVNKRQHSIRSRASHPACRAGTLRSPSALQTAMLPATENRQNWALLIIYSGYRALLAMILTTLYLLTADDPVIGKHQPLLFLVVTGFYAVYAIALLLFQLFSARIGNTTQVFTSLLIDILTLSLIHYSSANEANGIALLLLPAIAAGNMLLTARLGFLLAAMASIAVIANSIYRVSYEGQPSSEFFDAGLMGMAFFTTSIVVQYLTRRIVATQELVHAREADVQQLLHISELIVQNMRTGILVLDAEGVIRLINQSAAELLKVRFIGQSMPQLAPRSLLDLLRRERRQNTQFRHQESGRMLQISRTELKAGDGENTLLFIEDVSQLAQQAQQLKLASLGQFTASIAHEIRNPLGAISHAAQLLAESETLDSTDRRLITIVTQQSARMNSIIENILQLSRRDNPKPESFDLHQWTQTFCSDYNSMSPEPAKLMIEAIGSRFTVNVDDDQLHQILTIIVDNGLRHSLDATGERKLLLQLADEADQPGPVLNIIDDGPGVSEEHRDRIFEPFFTTESNGTGLGLYICKELCDANQIQLTWLSTDDGKSCFRLSFSHPQKRHVID</sequence>